<dbReference type="InterPro" id="IPR051821">
    <property type="entry name" value="Asp/Asn_beta-hydroxylase"/>
</dbReference>
<dbReference type="SUPFAM" id="SSF51197">
    <property type="entry name" value="Clavaminate synthase-like"/>
    <property type="match status" value="1"/>
</dbReference>
<comment type="similarity">
    <text evidence="1">Belongs to the aspartyl/asparaginyl beta-hydroxylase family.</text>
</comment>
<reference evidence="5 6" key="1">
    <citation type="submission" date="2024-05" db="EMBL/GenBank/DDBJ databases">
        <title>Three bacterial strains, DH-69, EH-24, and ECK-19 isolated from coastal sediments.</title>
        <authorList>
            <person name="Ye Y.-Q."/>
            <person name="Du Z.-J."/>
        </authorList>
    </citation>
    <scope>NUCLEOTIDE SEQUENCE [LARGE SCALE GENOMIC DNA]</scope>
    <source>
        <strain evidence="5 6">ECK-19</strain>
    </source>
</reference>
<gene>
    <name evidence="5" type="ORF">ABFZ84_02370</name>
</gene>
<dbReference type="Pfam" id="PF14559">
    <property type="entry name" value="TPR_19"/>
    <property type="match status" value="1"/>
</dbReference>
<dbReference type="Pfam" id="PF05118">
    <property type="entry name" value="Asp_Arg_Hydrox"/>
    <property type="match status" value="1"/>
</dbReference>
<keyword evidence="3" id="KW-0560">Oxidoreductase</keyword>
<dbReference type="Gene3D" id="1.25.40.10">
    <property type="entry name" value="Tetratricopeptide repeat domain"/>
    <property type="match status" value="1"/>
</dbReference>
<keyword evidence="2" id="KW-0223">Dioxygenase</keyword>
<dbReference type="Proteomes" id="UP001560685">
    <property type="component" value="Unassembled WGS sequence"/>
</dbReference>
<dbReference type="Gene3D" id="2.60.120.330">
    <property type="entry name" value="B-lactam Antibiotic, Isopenicillin N Synthase, Chain"/>
    <property type="match status" value="1"/>
</dbReference>
<dbReference type="PANTHER" id="PTHR46332">
    <property type="entry name" value="ASPARTATE BETA-HYDROXYLASE DOMAIN-CONTAINING PROTEIN 2"/>
    <property type="match status" value="1"/>
</dbReference>
<dbReference type="PANTHER" id="PTHR46332:SF5">
    <property type="entry name" value="ASPARTATE BETA-HYDROXYLASE DOMAIN CONTAINING 2"/>
    <property type="match status" value="1"/>
</dbReference>
<accession>A0ABV3Z0S2</accession>
<evidence type="ECO:0000256" key="1">
    <source>
        <dbReference type="ARBA" id="ARBA00007730"/>
    </source>
</evidence>
<evidence type="ECO:0000259" key="4">
    <source>
        <dbReference type="Pfam" id="PF05118"/>
    </source>
</evidence>
<keyword evidence="6" id="KW-1185">Reference proteome</keyword>
<dbReference type="SMART" id="SM00028">
    <property type="entry name" value="TPR"/>
    <property type="match status" value="3"/>
</dbReference>
<dbReference type="InterPro" id="IPR011990">
    <property type="entry name" value="TPR-like_helical_dom_sf"/>
</dbReference>
<name>A0ABV3Z0S2_9PROT</name>
<dbReference type="SUPFAM" id="SSF48452">
    <property type="entry name" value="TPR-like"/>
    <property type="match status" value="1"/>
</dbReference>
<feature type="domain" description="Aspartyl/asparaginy/proline hydroxylase" evidence="4">
    <location>
        <begin position="201"/>
        <end position="363"/>
    </location>
</feature>
<dbReference type="RefSeq" id="WP_369312306.1">
    <property type="nucleotide sequence ID" value="NZ_JBEHZE010000001.1"/>
</dbReference>
<evidence type="ECO:0000256" key="3">
    <source>
        <dbReference type="ARBA" id="ARBA00023002"/>
    </source>
</evidence>
<dbReference type="InterPro" id="IPR007803">
    <property type="entry name" value="Asp/Arg/Pro-Hydrxlase"/>
</dbReference>
<evidence type="ECO:0000256" key="2">
    <source>
        <dbReference type="ARBA" id="ARBA00022964"/>
    </source>
</evidence>
<organism evidence="5 6">
    <name type="scientific">Hyphococcus lacteus</name>
    <dbReference type="NCBI Taxonomy" id="3143536"/>
    <lineage>
        <taxon>Bacteria</taxon>
        <taxon>Pseudomonadati</taxon>
        <taxon>Pseudomonadota</taxon>
        <taxon>Alphaproteobacteria</taxon>
        <taxon>Parvularculales</taxon>
        <taxon>Parvularculaceae</taxon>
        <taxon>Hyphococcus</taxon>
    </lineage>
</organism>
<dbReference type="InterPro" id="IPR019734">
    <property type="entry name" value="TPR_rpt"/>
</dbReference>
<evidence type="ECO:0000313" key="6">
    <source>
        <dbReference type="Proteomes" id="UP001560685"/>
    </source>
</evidence>
<comment type="caution">
    <text evidence="5">The sequence shown here is derived from an EMBL/GenBank/DDBJ whole genome shotgun (WGS) entry which is preliminary data.</text>
</comment>
<dbReference type="InterPro" id="IPR027443">
    <property type="entry name" value="IPNS-like_sf"/>
</dbReference>
<proteinExistence type="inferred from homology"/>
<evidence type="ECO:0000313" key="5">
    <source>
        <dbReference type="EMBL" id="MEX6632381.1"/>
    </source>
</evidence>
<dbReference type="EMBL" id="JBEHZE010000001">
    <property type="protein sequence ID" value="MEX6632381.1"/>
    <property type="molecule type" value="Genomic_DNA"/>
</dbReference>
<protein>
    <submittedName>
        <fullName evidence="5">Aspartyl/asparaginyl beta-hydroxylase domain-containing protein</fullName>
    </submittedName>
</protein>
<sequence length="385" mass="43664">MSQTMDLNAIGREGMAALRNGDPKTAREKFESILAAGDQDEDTWLAVALARHGMKDYQATQKALDEVLSRSPKNIRALLLKGDCFMAQGDRRAAASFYNALVKLVPEPEVFPPEVAKEIYRAREAIAVHQKSMMDHIEASLKRDGNPLDGASARFSESIDFLTERTRRFVEAPRAYYFPDMPPKEFYDRDEFDWLEQLESATDDIAAELKAVMDQPSLFAPYIHQEGNRPVRHDHKLLDSENWSAMFLWRDGVRNENIAKHFPKTLSALSHVPMEDVPGRAPMVLFSKLAPGAHIEPHTGFLNSRLICHLPIIVPGDCWLRVGNDARQWERGKGWVFNDTIEHEAWNGSDETRVVLIFSIWRPELTADERNYVASLLQSVDSFSG</sequence>